<dbReference type="InterPro" id="IPR036291">
    <property type="entry name" value="NAD(P)-bd_dom_sf"/>
</dbReference>
<dbReference type="EMBL" id="JBHTKR010000004">
    <property type="protein sequence ID" value="MFD1195029.1"/>
    <property type="molecule type" value="Genomic_DNA"/>
</dbReference>
<dbReference type="RefSeq" id="WP_380791312.1">
    <property type="nucleotide sequence ID" value="NZ_JBHTKR010000004.1"/>
</dbReference>
<protein>
    <submittedName>
        <fullName evidence="1">Epimerase</fullName>
    </submittedName>
</protein>
<dbReference type="SUPFAM" id="SSF51735">
    <property type="entry name" value="NAD(P)-binding Rossmann-fold domains"/>
    <property type="match status" value="1"/>
</dbReference>
<accession>A0ABW3TCW4</accession>
<evidence type="ECO:0000313" key="2">
    <source>
        <dbReference type="Proteomes" id="UP001597151"/>
    </source>
</evidence>
<gene>
    <name evidence="1" type="ORF">ACFQ3C_10130</name>
</gene>
<evidence type="ECO:0000313" key="1">
    <source>
        <dbReference type="EMBL" id="MFD1195029.1"/>
    </source>
</evidence>
<dbReference type="Proteomes" id="UP001597151">
    <property type="component" value="Unassembled WGS sequence"/>
</dbReference>
<dbReference type="Gene3D" id="3.40.50.720">
    <property type="entry name" value="NAD(P)-binding Rossmann-like Domain"/>
    <property type="match status" value="1"/>
</dbReference>
<keyword evidence="2" id="KW-1185">Reference proteome</keyword>
<reference evidence="2" key="1">
    <citation type="journal article" date="2019" name="Int. J. Syst. Evol. Microbiol.">
        <title>The Global Catalogue of Microorganisms (GCM) 10K type strain sequencing project: providing services to taxonomists for standard genome sequencing and annotation.</title>
        <authorList>
            <consortium name="The Broad Institute Genomics Platform"/>
            <consortium name="The Broad Institute Genome Sequencing Center for Infectious Disease"/>
            <person name="Wu L."/>
            <person name="Ma J."/>
        </authorList>
    </citation>
    <scope>NUCLEOTIDE SEQUENCE [LARGE SCALE GENOMIC DNA]</scope>
    <source>
        <strain evidence="2">CCUG 55328</strain>
    </source>
</reference>
<organism evidence="1 2">
    <name type="scientific">Seohaeicola saemankumensis</name>
    <dbReference type="NCBI Taxonomy" id="481181"/>
    <lineage>
        <taxon>Bacteria</taxon>
        <taxon>Pseudomonadati</taxon>
        <taxon>Pseudomonadota</taxon>
        <taxon>Alphaproteobacteria</taxon>
        <taxon>Rhodobacterales</taxon>
        <taxon>Roseobacteraceae</taxon>
        <taxon>Seohaeicola</taxon>
    </lineage>
</organism>
<proteinExistence type="predicted"/>
<sequence length="295" mass="32659">MTGTVLILGSNGKIGHHCAKSFADAGWDVRVYRRGTDMIDAAMGAQVIVNGLNPPAYHNWARLIPEITEQVIAAAKASGATVILPGNVYTYGDQGGVWSDTTPHRPVSRKGHIRKAMEARYRDSGVQTIILRAGNFIDPEGNGDIMQLFLLRGIAQGRITSGGAPDVMQAYCFVPDWARAAVQLADKRAALARFEDIPFPGHSFTVNTLRDRLQAHLGRPLKVTRFPWWVMRLAAPFWELARELTEMRYLWETPHTLSADKFDRLLPDFVPTPLDQVMLAGLPATMKNPKAIPVH</sequence>
<name>A0ABW3TCW4_9RHOB</name>
<comment type="caution">
    <text evidence="1">The sequence shown here is derived from an EMBL/GenBank/DDBJ whole genome shotgun (WGS) entry which is preliminary data.</text>
</comment>